<sequence length="258" mass="28358">MSEQKSVEEAQKLEVKVVAEGEAALSLPEEAWSTPQFMETLLRHPKAFFNDVAEAKRLNNFAKRLFGFSTVLLGFYGLLMGLFGGWVQGLASMIKLPLLFLATLGICLPSFYIFNLVLGSKLKFGQLVVLLLYAVCLTAVICASLAPVAFFFMICGSGYHFMVLLHVAIMAVAGLIGLNGMSTGLRFLSEKTGARGTGDIFRVWLFLYAIVGAQMSWILRPFIGAPDLPFQIFRPIGGNFFTAVLKTLLELLRQLLVS</sequence>
<feature type="transmembrane region" description="Helical" evidence="1">
    <location>
        <begin position="130"/>
        <end position="153"/>
    </location>
</feature>
<organism evidence="2 3">
    <name type="scientific">Candidatus Fervidibacter sacchari</name>
    <dbReference type="NCBI Taxonomy" id="1448929"/>
    <lineage>
        <taxon>Bacteria</taxon>
        <taxon>Candidatus Fervidibacterota</taxon>
        <taxon>Candidatus Fervidibacter</taxon>
    </lineage>
</organism>
<keyword evidence="1" id="KW-0812">Transmembrane</keyword>
<accession>A0ABT2EPG5</accession>
<proteinExistence type="predicted"/>
<evidence type="ECO:0000313" key="3">
    <source>
        <dbReference type="Proteomes" id="UP001204798"/>
    </source>
</evidence>
<protein>
    <recommendedName>
        <fullName evidence="4">Actin-binding WH2 domain-containing protein</fullName>
    </recommendedName>
</protein>
<feature type="transmembrane region" description="Helical" evidence="1">
    <location>
        <begin position="65"/>
        <end position="86"/>
    </location>
</feature>
<reference evidence="2 3" key="1">
    <citation type="submission" date="2022-08" db="EMBL/GenBank/DDBJ databases">
        <title>Bacterial and archaeal communities from various locations to study Microbial Dark Matter (Phase II).</title>
        <authorList>
            <person name="Stepanauskas R."/>
        </authorList>
    </citation>
    <scope>NUCLEOTIDE SEQUENCE [LARGE SCALE GENOMIC DNA]</scope>
    <source>
        <strain evidence="2 3">PD1</strain>
    </source>
</reference>
<comment type="caution">
    <text evidence="2">The sequence shown here is derived from an EMBL/GenBank/DDBJ whole genome shotgun (WGS) entry which is preliminary data.</text>
</comment>
<dbReference type="EMBL" id="JANUCP010000002">
    <property type="protein sequence ID" value="MCS3918793.1"/>
    <property type="molecule type" value="Genomic_DNA"/>
</dbReference>
<keyword evidence="1" id="KW-1133">Transmembrane helix</keyword>
<feature type="transmembrane region" description="Helical" evidence="1">
    <location>
        <begin position="200"/>
        <end position="220"/>
    </location>
</feature>
<feature type="transmembrane region" description="Helical" evidence="1">
    <location>
        <begin position="159"/>
        <end position="179"/>
    </location>
</feature>
<evidence type="ECO:0000313" key="2">
    <source>
        <dbReference type="EMBL" id="MCS3918793.1"/>
    </source>
</evidence>
<dbReference type="Proteomes" id="UP001204798">
    <property type="component" value="Unassembled WGS sequence"/>
</dbReference>
<evidence type="ECO:0008006" key="4">
    <source>
        <dbReference type="Google" id="ProtNLM"/>
    </source>
</evidence>
<feature type="transmembrane region" description="Helical" evidence="1">
    <location>
        <begin position="98"/>
        <end position="118"/>
    </location>
</feature>
<name>A0ABT2EPG5_9BACT</name>
<evidence type="ECO:0000256" key="1">
    <source>
        <dbReference type="SAM" id="Phobius"/>
    </source>
</evidence>
<gene>
    <name evidence="2" type="ORF">M2350_001193</name>
</gene>
<keyword evidence="1" id="KW-0472">Membrane</keyword>
<dbReference type="RefSeq" id="WP_259094835.1">
    <property type="nucleotide sequence ID" value="NZ_CP130454.1"/>
</dbReference>
<keyword evidence="3" id="KW-1185">Reference proteome</keyword>